<sequence>MHWGEIKKGFAESQNVLAQASVSWMLRIEPSGFFWHVAAGTAGSIFYISLVHSLYIFSV</sequence>
<dbReference type="AlphaFoldDB" id="A0A1B2DL94"/>
<name>A0A1B2DL94_9BACL</name>
<keyword evidence="1" id="KW-0812">Transmembrane</keyword>
<accession>A0A1B2DL94</accession>
<gene>
    <name evidence="2" type="ORF">BBD42_19820</name>
</gene>
<reference evidence="2" key="1">
    <citation type="submission" date="2016-08" db="EMBL/GenBank/DDBJ databases">
        <title>Complete Genome Seqeunce of Paenibacillus sp. BIHB 4019 from tea rhizoplane.</title>
        <authorList>
            <person name="Thakur R."/>
            <person name="Swarnkar M.K."/>
            <person name="Gulati A."/>
        </authorList>
    </citation>
    <scope>NUCLEOTIDE SEQUENCE [LARGE SCALE GENOMIC DNA]</scope>
    <source>
        <strain evidence="2">BIHB4019</strain>
    </source>
</reference>
<dbReference type="EMBL" id="CP016808">
    <property type="protein sequence ID" value="ANY68469.1"/>
    <property type="molecule type" value="Genomic_DNA"/>
</dbReference>
<protein>
    <submittedName>
        <fullName evidence="2">Uncharacterized protein</fullName>
    </submittedName>
</protein>
<feature type="transmembrane region" description="Helical" evidence="1">
    <location>
        <begin position="33"/>
        <end position="57"/>
    </location>
</feature>
<evidence type="ECO:0000256" key="1">
    <source>
        <dbReference type="SAM" id="Phobius"/>
    </source>
</evidence>
<evidence type="ECO:0000313" key="2">
    <source>
        <dbReference type="EMBL" id="ANY68469.1"/>
    </source>
</evidence>
<proteinExistence type="predicted"/>
<organism evidence="2">
    <name type="scientific">Paenibacillus sp. BIHB 4019</name>
    <dbReference type="NCBI Taxonomy" id="1870819"/>
    <lineage>
        <taxon>Bacteria</taxon>
        <taxon>Bacillati</taxon>
        <taxon>Bacillota</taxon>
        <taxon>Bacilli</taxon>
        <taxon>Bacillales</taxon>
        <taxon>Paenibacillaceae</taxon>
        <taxon>Paenibacillus</taxon>
    </lineage>
</organism>
<keyword evidence="1" id="KW-0472">Membrane</keyword>
<keyword evidence="1" id="KW-1133">Transmembrane helix</keyword>